<dbReference type="Proteomes" id="UP000177287">
    <property type="component" value="Unassembled WGS sequence"/>
</dbReference>
<organism evidence="1 2">
    <name type="scientific">Candidatus Wildermuthbacteria bacterium RIFCSPLOWO2_01_FULL_47_18</name>
    <dbReference type="NCBI Taxonomy" id="1802460"/>
    <lineage>
        <taxon>Bacteria</taxon>
        <taxon>Candidatus Wildermuthiibacteriota</taxon>
    </lineage>
</organism>
<dbReference type="AlphaFoldDB" id="A0A1G2RII5"/>
<accession>A0A1G2RII5</accession>
<evidence type="ECO:0000313" key="2">
    <source>
        <dbReference type="Proteomes" id="UP000177287"/>
    </source>
</evidence>
<proteinExistence type="predicted"/>
<dbReference type="EMBL" id="MHUF01000024">
    <property type="protein sequence ID" value="OHA72102.1"/>
    <property type="molecule type" value="Genomic_DNA"/>
</dbReference>
<sequence>MMYTIEPVFRMRWNEVEGAYESTGEQIGYQCLGNGSVLAYGETESEAWENAMEDAWGTSRGGDAQAGAVVATR</sequence>
<reference evidence="1 2" key="1">
    <citation type="journal article" date="2016" name="Nat. Commun.">
        <title>Thousands of microbial genomes shed light on interconnected biogeochemical processes in an aquifer system.</title>
        <authorList>
            <person name="Anantharaman K."/>
            <person name="Brown C.T."/>
            <person name="Hug L.A."/>
            <person name="Sharon I."/>
            <person name="Castelle C.J."/>
            <person name="Probst A.J."/>
            <person name="Thomas B.C."/>
            <person name="Singh A."/>
            <person name="Wilkins M.J."/>
            <person name="Karaoz U."/>
            <person name="Brodie E.L."/>
            <person name="Williams K.H."/>
            <person name="Hubbard S.S."/>
            <person name="Banfield J.F."/>
        </authorList>
    </citation>
    <scope>NUCLEOTIDE SEQUENCE [LARGE SCALE GENOMIC DNA]</scope>
</reference>
<evidence type="ECO:0000313" key="1">
    <source>
        <dbReference type="EMBL" id="OHA72102.1"/>
    </source>
</evidence>
<name>A0A1G2RII5_9BACT</name>
<comment type="caution">
    <text evidence="1">The sequence shown here is derived from an EMBL/GenBank/DDBJ whole genome shotgun (WGS) entry which is preliminary data.</text>
</comment>
<gene>
    <name evidence="1" type="ORF">A3A27_02115</name>
</gene>
<protein>
    <submittedName>
        <fullName evidence="1">Uncharacterized protein</fullName>
    </submittedName>
</protein>